<proteinExistence type="predicted"/>
<accession>A0ABX2XPK7</accession>
<feature type="compositionally biased region" description="Polar residues" evidence="1">
    <location>
        <begin position="31"/>
        <end position="41"/>
    </location>
</feature>
<dbReference type="Proteomes" id="UP000093343">
    <property type="component" value="Unassembled WGS sequence"/>
</dbReference>
<name>A0ABX2XPK7_9FLAO</name>
<evidence type="ECO:0000313" key="2">
    <source>
        <dbReference type="EMBL" id="OCB78200.1"/>
    </source>
</evidence>
<comment type="caution">
    <text evidence="2">The sequence shown here is derived from an EMBL/GenBank/DDBJ whole genome shotgun (WGS) entry which is preliminary data.</text>
</comment>
<sequence length="75" mass="8749">MTTDESYGFENRNSTRKEDQINSETMENKDPANNQHENSGADTEEDYDIRHKRDESNAEQSDSDEDFDQKDKSDL</sequence>
<evidence type="ECO:0000313" key="3">
    <source>
        <dbReference type="Proteomes" id="UP000093343"/>
    </source>
</evidence>
<keyword evidence="3" id="KW-1185">Reference proteome</keyword>
<feature type="compositionally biased region" description="Basic and acidic residues" evidence="1">
    <location>
        <begin position="13"/>
        <end position="30"/>
    </location>
</feature>
<reference evidence="3" key="1">
    <citation type="submission" date="2016-03" db="EMBL/GenBank/DDBJ databases">
        <title>Draft genome sequence of Paenibacillus glacialis DSM 22343.</title>
        <authorList>
            <person name="Shin S.-K."/>
            <person name="Yi H."/>
        </authorList>
    </citation>
    <scope>NUCLEOTIDE SEQUENCE [LARGE SCALE GENOMIC DNA]</scope>
    <source>
        <strain evidence="3">CCUG 60099</strain>
    </source>
</reference>
<evidence type="ECO:0000256" key="1">
    <source>
        <dbReference type="SAM" id="MobiDB-lite"/>
    </source>
</evidence>
<organism evidence="2 3">
    <name type="scientific">Flavobacterium piscis</name>
    <dbReference type="NCBI Taxonomy" id="1114874"/>
    <lineage>
        <taxon>Bacteria</taxon>
        <taxon>Pseudomonadati</taxon>
        <taxon>Bacteroidota</taxon>
        <taxon>Flavobacteriia</taxon>
        <taxon>Flavobacteriales</taxon>
        <taxon>Flavobacteriaceae</taxon>
        <taxon>Flavobacterium</taxon>
    </lineage>
</organism>
<feature type="region of interest" description="Disordered" evidence="1">
    <location>
        <begin position="1"/>
        <end position="75"/>
    </location>
</feature>
<dbReference type="RefSeq" id="WP_065447525.1">
    <property type="nucleotide sequence ID" value="NZ_LVEN01000001.1"/>
</dbReference>
<dbReference type="EMBL" id="LVEN01000001">
    <property type="protein sequence ID" value="OCB78200.1"/>
    <property type="molecule type" value="Genomic_DNA"/>
</dbReference>
<protein>
    <submittedName>
        <fullName evidence="2">Uncharacterized protein</fullName>
    </submittedName>
</protein>
<gene>
    <name evidence="2" type="ORF">FLP_00390</name>
</gene>